<dbReference type="Pfam" id="PF08268">
    <property type="entry name" value="FBA_3"/>
    <property type="match status" value="1"/>
</dbReference>
<evidence type="ECO:0000313" key="3">
    <source>
        <dbReference type="Proteomes" id="UP001459277"/>
    </source>
</evidence>
<reference evidence="2 3" key="1">
    <citation type="submission" date="2024-01" db="EMBL/GenBank/DDBJ databases">
        <title>A telomere-to-telomere, gap-free genome of sweet tea (Lithocarpus litseifolius).</title>
        <authorList>
            <person name="Zhou J."/>
        </authorList>
    </citation>
    <scope>NUCLEOTIDE SEQUENCE [LARGE SCALE GENOMIC DNA]</scope>
    <source>
        <strain evidence="2">Zhou-2022a</strain>
        <tissue evidence="2">Leaf</tissue>
    </source>
</reference>
<dbReference type="AlphaFoldDB" id="A0AAW2DG09"/>
<dbReference type="SUPFAM" id="SSF81383">
    <property type="entry name" value="F-box domain"/>
    <property type="match status" value="1"/>
</dbReference>
<sequence length="375" mass="42521">MALPRSWLASFPDDLVEEILTRLLPKPLVRFRCVSRCWKSNIADPKFIEKHLTVNKAKSLSDYYNNDNNSVGYLLWRERRIEQPFWALDLCTVVCNADGSLTEISRGRIPAYKQLPPVHDDDYLDDDWFKTCAYQLVFPTSQNNGLKFLVFGHRIENGVPSAKLGAQVYTLRANSWSWVELQVDSLDIGSVGPITRIAPSPYLFYKGALHFIATTSQGYKFILCCDIDDEEFPFREIKLPRNYSNGLSLKFEQLVVFKGSLALIDFGQDEADLIDVCRIWVMSEYGLVDSSWTPTFSVPLSGVKDFLGCTGSGELVITKSGNQVFLFDPENQNEKDIGIQNLTPVKDLSALVFTANLIESLVLLNESSYDIFFRN</sequence>
<dbReference type="PROSITE" id="PS50181">
    <property type="entry name" value="FBOX"/>
    <property type="match status" value="1"/>
</dbReference>
<dbReference type="CDD" id="cd22157">
    <property type="entry name" value="F-box_AtFBW1-like"/>
    <property type="match status" value="1"/>
</dbReference>
<dbReference type="EMBL" id="JAZDWU010000003">
    <property type="protein sequence ID" value="KAL0009573.1"/>
    <property type="molecule type" value="Genomic_DNA"/>
</dbReference>
<comment type="caution">
    <text evidence="2">The sequence shown here is derived from an EMBL/GenBank/DDBJ whole genome shotgun (WGS) entry which is preliminary data.</text>
</comment>
<name>A0AAW2DG09_9ROSI</name>
<dbReference type="SMART" id="SM00256">
    <property type="entry name" value="FBOX"/>
    <property type="match status" value="1"/>
</dbReference>
<feature type="domain" description="F-box" evidence="1">
    <location>
        <begin position="5"/>
        <end position="51"/>
    </location>
</feature>
<dbReference type="InterPro" id="IPR036047">
    <property type="entry name" value="F-box-like_dom_sf"/>
</dbReference>
<proteinExistence type="predicted"/>
<protein>
    <recommendedName>
        <fullName evidence="1">F-box domain-containing protein</fullName>
    </recommendedName>
</protein>
<dbReference type="Proteomes" id="UP001459277">
    <property type="component" value="Unassembled WGS sequence"/>
</dbReference>
<dbReference type="InterPro" id="IPR013187">
    <property type="entry name" value="F-box-assoc_dom_typ3"/>
</dbReference>
<organism evidence="2 3">
    <name type="scientific">Lithocarpus litseifolius</name>
    <dbReference type="NCBI Taxonomy" id="425828"/>
    <lineage>
        <taxon>Eukaryota</taxon>
        <taxon>Viridiplantae</taxon>
        <taxon>Streptophyta</taxon>
        <taxon>Embryophyta</taxon>
        <taxon>Tracheophyta</taxon>
        <taxon>Spermatophyta</taxon>
        <taxon>Magnoliopsida</taxon>
        <taxon>eudicotyledons</taxon>
        <taxon>Gunneridae</taxon>
        <taxon>Pentapetalae</taxon>
        <taxon>rosids</taxon>
        <taxon>fabids</taxon>
        <taxon>Fagales</taxon>
        <taxon>Fagaceae</taxon>
        <taxon>Lithocarpus</taxon>
    </lineage>
</organism>
<dbReference type="Gene3D" id="1.20.1280.50">
    <property type="match status" value="1"/>
</dbReference>
<evidence type="ECO:0000313" key="2">
    <source>
        <dbReference type="EMBL" id="KAL0009573.1"/>
    </source>
</evidence>
<dbReference type="PANTHER" id="PTHR31672:SF13">
    <property type="entry name" value="F-BOX PROTEIN CPR30-LIKE"/>
    <property type="match status" value="1"/>
</dbReference>
<gene>
    <name evidence="2" type="ORF">SO802_011075</name>
</gene>
<dbReference type="InterPro" id="IPR050796">
    <property type="entry name" value="SCF_F-box_component"/>
</dbReference>
<dbReference type="InterPro" id="IPR001810">
    <property type="entry name" value="F-box_dom"/>
</dbReference>
<evidence type="ECO:0000259" key="1">
    <source>
        <dbReference type="PROSITE" id="PS50181"/>
    </source>
</evidence>
<dbReference type="PANTHER" id="PTHR31672">
    <property type="entry name" value="BNACNNG10540D PROTEIN"/>
    <property type="match status" value="1"/>
</dbReference>
<accession>A0AAW2DG09</accession>
<dbReference type="Pfam" id="PF00646">
    <property type="entry name" value="F-box"/>
    <property type="match status" value="1"/>
</dbReference>
<keyword evidence="3" id="KW-1185">Reference proteome</keyword>